<dbReference type="EC" id="1.2.1.84" evidence="4"/>
<dbReference type="InterPro" id="IPR033640">
    <property type="entry name" value="FAR_C"/>
</dbReference>
<comment type="catalytic activity">
    <reaction evidence="4">
        <text>a long-chain fatty acyl-CoA + 2 NADPH + 2 H(+) = a long-chain primary fatty alcohol + 2 NADP(+) + CoA</text>
        <dbReference type="Rhea" id="RHEA:52716"/>
        <dbReference type="ChEBI" id="CHEBI:15378"/>
        <dbReference type="ChEBI" id="CHEBI:57287"/>
        <dbReference type="ChEBI" id="CHEBI:57783"/>
        <dbReference type="ChEBI" id="CHEBI:58349"/>
        <dbReference type="ChEBI" id="CHEBI:77396"/>
        <dbReference type="ChEBI" id="CHEBI:83139"/>
        <dbReference type="EC" id="1.2.1.84"/>
    </reaction>
</comment>
<dbReference type="Pfam" id="PF07993">
    <property type="entry name" value="NAD_binding_4"/>
    <property type="match status" value="1"/>
</dbReference>
<evidence type="ECO:0000256" key="4">
    <source>
        <dbReference type="RuleBase" id="RU363097"/>
    </source>
</evidence>
<dbReference type="SUPFAM" id="SSF51735">
    <property type="entry name" value="NAD(P)-binding Rossmann-fold domains"/>
    <property type="match status" value="1"/>
</dbReference>
<evidence type="ECO:0000256" key="1">
    <source>
        <dbReference type="ARBA" id="ARBA00005928"/>
    </source>
</evidence>
<proteinExistence type="inferred from homology"/>
<dbReference type="GO" id="GO:0005777">
    <property type="term" value="C:peroxisome"/>
    <property type="evidence" value="ECO:0007669"/>
    <property type="project" value="TreeGrafter"/>
</dbReference>
<protein>
    <recommendedName>
        <fullName evidence="4">Fatty acyl-CoA reductase</fullName>
        <ecNumber evidence="4">1.2.1.84</ecNumber>
    </recommendedName>
</protein>
<dbReference type="PANTHER" id="PTHR11011:SF116">
    <property type="entry name" value="FATTY ACYL-COA REDUCTASE CG5065-RELATED"/>
    <property type="match status" value="1"/>
</dbReference>
<reference evidence="7" key="1">
    <citation type="submission" date="2021-11" db="EMBL/GenBank/DDBJ databases">
        <authorList>
            <person name="Schell T."/>
        </authorList>
    </citation>
    <scope>NUCLEOTIDE SEQUENCE</scope>
    <source>
        <strain evidence="7">M5</strain>
    </source>
</reference>
<evidence type="ECO:0000259" key="6">
    <source>
        <dbReference type="Pfam" id="PF07993"/>
    </source>
</evidence>
<keyword evidence="4" id="KW-0521">NADP</keyword>
<name>A0A8J2WA89_9CRUS</name>
<dbReference type="GO" id="GO:0102965">
    <property type="term" value="F:alcohol-forming long-chain fatty acyl-CoA reductase activity"/>
    <property type="evidence" value="ECO:0007669"/>
    <property type="project" value="UniProtKB-EC"/>
</dbReference>
<dbReference type="EMBL" id="CAKKLH010000016">
    <property type="protein sequence ID" value="CAH0099279.1"/>
    <property type="molecule type" value="Genomic_DNA"/>
</dbReference>
<dbReference type="PANTHER" id="PTHR11011">
    <property type="entry name" value="MALE STERILITY PROTEIN 2-RELATED"/>
    <property type="match status" value="1"/>
</dbReference>
<accession>A0A8J2WA89</accession>
<dbReference type="InterPro" id="IPR013120">
    <property type="entry name" value="FAR_NAD-bd"/>
</dbReference>
<dbReference type="GO" id="GO:0080019">
    <property type="term" value="F:alcohol-forming very long-chain fatty acyl-CoA reductase activity"/>
    <property type="evidence" value="ECO:0007669"/>
    <property type="project" value="InterPro"/>
</dbReference>
<dbReference type="CDD" id="cd05236">
    <property type="entry name" value="FAR-N_SDR_e"/>
    <property type="match status" value="1"/>
</dbReference>
<comment type="function">
    <text evidence="4">Catalyzes the reduction of fatty acyl-CoA to fatty alcohols.</text>
</comment>
<comment type="similarity">
    <text evidence="1 4">Belongs to the fatty acyl-CoA reductase family.</text>
</comment>
<sequence length="443" mass="50614">MEKINIRDFYVGRSVFITGATGFMGKVLVEKLLRSCPEIDRLYLLIRPTPDKDIRFRLQELTKCQIFARLNPDAFKKLIPISGDIILPDLGISFSDMQELIENVSIVFHLAARIKFDNDLRSAIDSNVKGPKRVAIFCRQLKHLKAFIHVSTTYNNMDHDKVEEKIYPTSLDPQKLVDLVDCMDDKLLASITKQLIGTCPNVYAYTKALGEHLLQDITFESGKPRLPLVIIRPSIVTSAVQEPFPGWIDNFNGPSGIIAGVSKGLIQIAQVNSELIADIIPVDIPINLMIAAAWDEGTCANLPEAIRVYNCSSGSLNPINWRNFKNWGLRAVYEYPFKGIMRCPNISLRANRLLFEIEIVLYHHLPAFCMDSIALLSGRKPFLTRLFKKTHRMMSCLVFYTMREWNFVSRNPVQLLDKMSDEEQSTFDFDVRKIDWETYMTNL</sequence>
<keyword evidence="2 4" id="KW-0444">Lipid biosynthesis</keyword>
<dbReference type="Gene3D" id="3.40.50.720">
    <property type="entry name" value="NAD(P)-binding Rossmann-like Domain"/>
    <property type="match status" value="1"/>
</dbReference>
<gene>
    <name evidence="7" type="ORF">DGAL_LOCUS1405</name>
</gene>
<dbReference type="InterPro" id="IPR036291">
    <property type="entry name" value="NAD(P)-bd_dom_sf"/>
</dbReference>
<feature type="domain" description="Thioester reductase (TE)" evidence="6">
    <location>
        <begin position="17"/>
        <end position="288"/>
    </location>
</feature>
<dbReference type="InterPro" id="IPR026055">
    <property type="entry name" value="FAR"/>
</dbReference>
<evidence type="ECO:0000256" key="2">
    <source>
        <dbReference type="ARBA" id="ARBA00022516"/>
    </source>
</evidence>
<evidence type="ECO:0000259" key="5">
    <source>
        <dbReference type="Pfam" id="PF03015"/>
    </source>
</evidence>
<comment type="caution">
    <text evidence="7">The sequence shown here is derived from an EMBL/GenBank/DDBJ whole genome shotgun (WGS) entry which is preliminary data.</text>
</comment>
<dbReference type="AlphaFoldDB" id="A0A8J2WA89"/>
<dbReference type="Proteomes" id="UP000789390">
    <property type="component" value="Unassembled WGS sequence"/>
</dbReference>
<evidence type="ECO:0000313" key="8">
    <source>
        <dbReference type="Proteomes" id="UP000789390"/>
    </source>
</evidence>
<organism evidence="7 8">
    <name type="scientific">Daphnia galeata</name>
    <dbReference type="NCBI Taxonomy" id="27404"/>
    <lineage>
        <taxon>Eukaryota</taxon>
        <taxon>Metazoa</taxon>
        <taxon>Ecdysozoa</taxon>
        <taxon>Arthropoda</taxon>
        <taxon>Crustacea</taxon>
        <taxon>Branchiopoda</taxon>
        <taxon>Diplostraca</taxon>
        <taxon>Cladocera</taxon>
        <taxon>Anomopoda</taxon>
        <taxon>Daphniidae</taxon>
        <taxon>Daphnia</taxon>
    </lineage>
</organism>
<dbReference type="Pfam" id="PF03015">
    <property type="entry name" value="Sterile"/>
    <property type="match status" value="1"/>
</dbReference>
<dbReference type="CDD" id="cd09071">
    <property type="entry name" value="FAR_C"/>
    <property type="match status" value="1"/>
</dbReference>
<keyword evidence="3 4" id="KW-0443">Lipid metabolism</keyword>
<keyword evidence="8" id="KW-1185">Reference proteome</keyword>
<feature type="domain" description="Fatty acyl-CoA reductase C-terminal" evidence="5">
    <location>
        <begin position="362"/>
        <end position="442"/>
    </location>
</feature>
<dbReference type="OrthoDB" id="429813at2759"/>
<evidence type="ECO:0000256" key="3">
    <source>
        <dbReference type="ARBA" id="ARBA00023098"/>
    </source>
</evidence>
<dbReference type="GO" id="GO:0035336">
    <property type="term" value="P:long-chain fatty-acyl-CoA metabolic process"/>
    <property type="evidence" value="ECO:0007669"/>
    <property type="project" value="TreeGrafter"/>
</dbReference>
<dbReference type="FunFam" id="3.40.50.720:FF:000370">
    <property type="entry name" value="Fatty acyl-CoA reductase"/>
    <property type="match status" value="1"/>
</dbReference>
<evidence type="ECO:0000313" key="7">
    <source>
        <dbReference type="EMBL" id="CAH0099279.1"/>
    </source>
</evidence>
<keyword evidence="4" id="KW-0560">Oxidoreductase</keyword>